<dbReference type="InterPro" id="IPR008357">
    <property type="entry name" value="Lanit_process"/>
</dbReference>
<evidence type="ECO:0000256" key="6">
    <source>
        <dbReference type="SAM" id="MobiDB-lite"/>
    </source>
</evidence>
<evidence type="ECO:0000313" key="10">
    <source>
        <dbReference type="EMBL" id="MTV42360.1"/>
    </source>
</evidence>
<keyword evidence="4 5" id="KW-0720">Serine protease</keyword>
<name>A0A0B7L4I9_STREE</name>
<dbReference type="Proteomes" id="UP000314170">
    <property type="component" value="Unassembled WGS sequence"/>
</dbReference>
<protein>
    <submittedName>
        <fullName evidence="13">Lantibiotic leader peptide processing serine protease</fullName>
        <ecNumber evidence="13">3.4.21.-</ecNumber>
    </submittedName>
    <submittedName>
        <fullName evidence="10">S8 family serine peptidase</fullName>
    </submittedName>
</protein>
<evidence type="ECO:0000256" key="3">
    <source>
        <dbReference type="ARBA" id="ARBA00022801"/>
    </source>
</evidence>
<dbReference type="SUPFAM" id="SSF52743">
    <property type="entry name" value="Subtilisin-like"/>
    <property type="match status" value="1"/>
</dbReference>
<dbReference type="InterPro" id="IPR015500">
    <property type="entry name" value="Peptidase_S8_subtilisin-rel"/>
</dbReference>
<keyword evidence="3 5" id="KW-0378">Hydrolase</keyword>
<keyword evidence="8" id="KW-0732">Signal</keyword>
<evidence type="ECO:0000313" key="15">
    <source>
        <dbReference type="Proteomes" id="UP000467349"/>
    </source>
</evidence>
<dbReference type="PANTHER" id="PTHR43806">
    <property type="entry name" value="PEPTIDASE S8"/>
    <property type="match status" value="1"/>
</dbReference>
<dbReference type="EMBL" id="WNHX01000008">
    <property type="protein sequence ID" value="MTV86471.1"/>
    <property type="molecule type" value="Genomic_DNA"/>
</dbReference>
<keyword evidence="7" id="KW-0472">Membrane</keyword>
<keyword evidence="7" id="KW-1133">Transmembrane helix</keyword>
<dbReference type="CDD" id="cd07482">
    <property type="entry name" value="Peptidases_S8_Lantibiotic_specific_protease"/>
    <property type="match status" value="1"/>
</dbReference>
<dbReference type="AlphaFoldDB" id="A0A0B7L4I9"/>
<organism evidence="13 14">
    <name type="scientific">Streptococcus pneumoniae</name>
    <dbReference type="NCBI Taxonomy" id="1313"/>
    <lineage>
        <taxon>Bacteria</taxon>
        <taxon>Bacillati</taxon>
        <taxon>Bacillota</taxon>
        <taxon>Bacilli</taxon>
        <taxon>Lactobacillales</taxon>
        <taxon>Streptococcaceae</taxon>
        <taxon>Streptococcus</taxon>
    </lineage>
</organism>
<gene>
    <name evidence="13" type="primary">isp</name>
    <name evidence="11" type="ORF">GM539_08050</name>
    <name evidence="12" type="ORF">GM543_02750</name>
    <name evidence="10" type="ORF">GM545_01615</name>
    <name evidence="13" type="ORF">SAMEA104154639_01981</name>
</gene>
<feature type="compositionally biased region" description="Basic and acidic residues" evidence="6">
    <location>
        <begin position="48"/>
        <end position="60"/>
    </location>
</feature>
<sequence length="579" mass="64921">MKIMKKKYWTLAILFFCLFNNSVTAQEIPKNLDGNITHTQTSESFSESDEKQVDYSNKNQEEVDQNKFRIQIDKTELFVTTDKHLEKNCCKLELEPQINNDIVNSESNNLLGEDNLDNKIKENVSHLDNRGGNIEHDKDNLESSIVRKYEWDIDKVTGGGESYKLYSKSNSKVSIAILDSGVDLQNTGLLKNLSNHSKNYVPNKGYLGKEEGEEGIISDIQDRLGHGTAVVAQIVGDDNINGVNPHVNINVYRIFGKSSASPDWIVKAIFDAVDDGNDIINLSTGQYLMIDGEYEDGTNDFETFLKYKKAIDYANQKGVIIVAALGNDSLNVSNQSDLLKLISSRKKVRKPGLVVDVPSYFSSTISVGGIDRLGNLSDFSNKGDSDAIYAPAGSTLSLSELGLNNFINAEKYKEDWIFSATLGGYTYLYGNSFAAPKVSGAIAMIIDKYKLKDQPYNYMFVKKILEETLPVKNGIKVLNIPNVLRYDLNMLQLEYKNEQSWDSFIDNVNLIELEERIQTTIGIKQINTHNIITIAREGYSQNYLPNTSENTYNSLQVSLVGVLLLFISMVNILWAKKSK</sequence>
<reference evidence="13 14" key="1">
    <citation type="submission" date="2019-04" db="EMBL/GenBank/DDBJ databases">
        <authorList>
            <consortium name="Pathogen Informatics"/>
        </authorList>
    </citation>
    <scope>NUCLEOTIDE SEQUENCE [LARGE SCALE GENOMIC DNA]</scope>
    <source>
        <strain evidence="13 14">GPSC38</strain>
    </source>
</reference>
<dbReference type="PROSITE" id="PS51892">
    <property type="entry name" value="SUBTILASE"/>
    <property type="match status" value="1"/>
</dbReference>
<feature type="domain" description="Peptidase S8/S53" evidence="9">
    <location>
        <begin position="171"/>
        <end position="468"/>
    </location>
</feature>
<keyword evidence="7" id="KW-0812">Transmembrane</keyword>
<dbReference type="InterPro" id="IPR000209">
    <property type="entry name" value="Peptidase_S8/S53_dom"/>
</dbReference>
<dbReference type="GO" id="GO:0006508">
    <property type="term" value="P:proteolysis"/>
    <property type="evidence" value="ECO:0007669"/>
    <property type="project" value="UniProtKB-KW"/>
</dbReference>
<dbReference type="EMBL" id="CABBZR010000023">
    <property type="protein sequence ID" value="VSJ54792.1"/>
    <property type="molecule type" value="Genomic_DNA"/>
</dbReference>
<feature type="chain" id="PRO_5042677282" evidence="8">
    <location>
        <begin position="26"/>
        <end position="579"/>
    </location>
</feature>
<dbReference type="EC" id="3.4.21.-" evidence="13"/>
<dbReference type="RefSeq" id="WP_000699969.1">
    <property type="nucleotide sequence ID" value="NZ_AP018936.1"/>
</dbReference>
<dbReference type="Pfam" id="PF00082">
    <property type="entry name" value="Peptidase_S8"/>
    <property type="match status" value="1"/>
</dbReference>
<evidence type="ECO:0000313" key="16">
    <source>
        <dbReference type="Proteomes" id="UP000469505"/>
    </source>
</evidence>
<feature type="active site" description="Charge relay system" evidence="5">
    <location>
        <position position="226"/>
    </location>
</feature>
<dbReference type="PANTHER" id="PTHR43806:SF11">
    <property type="entry name" value="CEREVISIN-RELATED"/>
    <property type="match status" value="1"/>
</dbReference>
<dbReference type="PRINTS" id="PR00723">
    <property type="entry name" value="SUBTILISIN"/>
</dbReference>
<dbReference type="EMBL" id="WNHU01000004">
    <property type="protein sequence ID" value="MTV42360.1"/>
    <property type="molecule type" value="Genomic_DNA"/>
</dbReference>
<evidence type="ECO:0000256" key="4">
    <source>
        <dbReference type="ARBA" id="ARBA00022825"/>
    </source>
</evidence>
<feature type="active site" description="Charge relay system" evidence="5">
    <location>
        <position position="179"/>
    </location>
</feature>
<evidence type="ECO:0000256" key="1">
    <source>
        <dbReference type="ARBA" id="ARBA00011073"/>
    </source>
</evidence>
<dbReference type="MEROPS" id="S08.149"/>
<dbReference type="Proteomes" id="UP000474228">
    <property type="component" value="Unassembled WGS sequence"/>
</dbReference>
<evidence type="ECO:0000256" key="8">
    <source>
        <dbReference type="SAM" id="SignalP"/>
    </source>
</evidence>
<evidence type="ECO:0000256" key="5">
    <source>
        <dbReference type="PROSITE-ProRule" id="PRU01240"/>
    </source>
</evidence>
<evidence type="ECO:0000259" key="9">
    <source>
        <dbReference type="Pfam" id="PF00082"/>
    </source>
</evidence>
<dbReference type="GO" id="GO:0004252">
    <property type="term" value="F:serine-type endopeptidase activity"/>
    <property type="evidence" value="ECO:0007669"/>
    <property type="project" value="UniProtKB-UniRule"/>
</dbReference>
<proteinExistence type="inferred from homology"/>
<evidence type="ECO:0000313" key="13">
    <source>
        <dbReference type="EMBL" id="VSJ54792.1"/>
    </source>
</evidence>
<dbReference type="Gene3D" id="3.40.50.200">
    <property type="entry name" value="Peptidase S8/S53 domain"/>
    <property type="match status" value="1"/>
</dbReference>
<feature type="active site" description="Charge relay system" evidence="5">
    <location>
        <position position="432"/>
    </location>
</feature>
<dbReference type="OMA" id="MILEKNC"/>
<dbReference type="Proteomes" id="UP000469505">
    <property type="component" value="Unassembled WGS sequence"/>
</dbReference>
<dbReference type="Proteomes" id="UP000467349">
    <property type="component" value="Unassembled WGS sequence"/>
</dbReference>
<dbReference type="PRINTS" id="PR01779">
    <property type="entry name" value="LANTIPROCESS"/>
</dbReference>
<dbReference type="EMBL" id="WNHJ01000031">
    <property type="protein sequence ID" value="MTV63341.1"/>
    <property type="molecule type" value="Genomic_DNA"/>
</dbReference>
<evidence type="ECO:0000256" key="2">
    <source>
        <dbReference type="ARBA" id="ARBA00022670"/>
    </source>
</evidence>
<evidence type="ECO:0000313" key="12">
    <source>
        <dbReference type="EMBL" id="MTV86471.1"/>
    </source>
</evidence>
<feature type="region of interest" description="Disordered" evidence="6">
    <location>
        <begin position="39"/>
        <end position="60"/>
    </location>
</feature>
<feature type="signal peptide" evidence="8">
    <location>
        <begin position="1"/>
        <end position="25"/>
    </location>
</feature>
<reference evidence="15 16" key="2">
    <citation type="submission" date="2019-11" db="EMBL/GenBank/DDBJ databases">
        <title>Growth characteristics of pneumococcus vary with the chemical composition of the capsule and with environmental conditions.</title>
        <authorList>
            <person name="Tothpal A."/>
            <person name="Desobry K."/>
            <person name="Joshi S."/>
            <person name="Wyllie A.L."/>
            <person name="Weinberger D.M."/>
        </authorList>
    </citation>
    <scope>NUCLEOTIDE SEQUENCE [LARGE SCALE GENOMIC DNA]</scope>
    <source>
        <strain evidence="15">pnumococcus09N</strain>
        <strain evidence="10">Pnumococcus09N</strain>
        <strain evidence="17">pnumococcus22F</strain>
        <strain evidence="11">Pnumococcus22F</strain>
        <strain evidence="16">pnumococcus35B</strain>
        <strain evidence="12">Pnumococcus35B</strain>
    </source>
</reference>
<dbReference type="InterPro" id="IPR036852">
    <property type="entry name" value="Peptidase_S8/S53_dom_sf"/>
</dbReference>
<evidence type="ECO:0000256" key="7">
    <source>
        <dbReference type="SAM" id="Phobius"/>
    </source>
</evidence>
<evidence type="ECO:0000313" key="14">
    <source>
        <dbReference type="Proteomes" id="UP000314170"/>
    </source>
</evidence>
<evidence type="ECO:0000313" key="17">
    <source>
        <dbReference type="Proteomes" id="UP000474228"/>
    </source>
</evidence>
<comment type="similarity">
    <text evidence="1 5">Belongs to the peptidase S8 family.</text>
</comment>
<accession>A0A0B7L4I9</accession>
<dbReference type="InterPro" id="IPR050131">
    <property type="entry name" value="Peptidase_S8_subtilisin-like"/>
</dbReference>
<feature type="transmembrane region" description="Helical" evidence="7">
    <location>
        <begin position="555"/>
        <end position="574"/>
    </location>
</feature>
<keyword evidence="2 5" id="KW-0645">Protease</keyword>
<evidence type="ECO:0000313" key="11">
    <source>
        <dbReference type="EMBL" id="MTV63341.1"/>
    </source>
</evidence>